<evidence type="ECO:0000256" key="10">
    <source>
        <dbReference type="HAMAP-Rule" id="MF_01818"/>
    </source>
</evidence>
<accession>A0A385YVC2</accession>
<dbReference type="CDD" id="cd07717">
    <property type="entry name" value="RNaseZ_ZiPD-like_MBL-fold"/>
    <property type="match status" value="1"/>
</dbReference>
<dbReference type="PANTHER" id="PTHR46018:SF2">
    <property type="entry name" value="ZINC PHOSPHODIESTERASE ELAC PROTEIN 1"/>
    <property type="match status" value="1"/>
</dbReference>
<evidence type="ECO:0000313" key="12">
    <source>
        <dbReference type="EMBL" id="AYC29512.1"/>
    </source>
</evidence>
<dbReference type="EMBL" id="CP032418">
    <property type="protein sequence ID" value="AYC29512.1"/>
    <property type="molecule type" value="Genomic_DNA"/>
</dbReference>
<dbReference type="PANTHER" id="PTHR46018">
    <property type="entry name" value="ZINC PHOSPHODIESTERASE ELAC PROTEIN 1"/>
    <property type="match status" value="1"/>
</dbReference>
<feature type="binding site" evidence="10">
    <location>
        <position position="140"/>
    </location>
    <ligand>
        <name>Zn(2+)</name>
        <dbReference type="ChEBI" id="CHEBI:29105"/>
        <label>1</label>
        <note>catalytic</note>
    </ligand>
</feature>
<feature type="binding site" evidence="10">
    <location>
        <position position="67"/>
    </location>
    <ligand>
        <name>Zn(2+)</name>
        <dbReference type="ChEBI" id="CHEBI:29105"/>
        <label>2</label>
        <note>catalytic</note>
    </ligand>
</feature>
<dbReference type="NCBIfam" id="NF000801">
    <property type="entry name" value="PRK00055.1-3"/>
    <property type="match status" value="1"/>
</dbReference>
<evidence type="ECO:0000256" key="7">
    <source>
        <dbReference type="ARBA" id="ARBA00022801"/>
    </source>
</evidence>
<keyword evidence="13" id="KW-1185">Reference proteome</keyword>
<dbReference type="FunFam" id="3.60.15.10:FF:000002">
    <property type="entry name" value="Ribonuclease Z"/>
    <property type="match status" value="1"/>
</dbReference>
<dbReference type="GO" id="GO:0008270">
    <property type="term" value="F:zinc ion binding"/>
    <property type="evidence" value="ECO:0007669"/>
    <property type="project" value="UniProtKB-UniRule"/>
</dbReference>
<evidence type="ECO:0000256" key="4">
    <source>
        <dbReference type="ARBA" id="ARBA00022722"/>
    </source>
</evidence>
<evidence type="ECO:0000313" key="13">
    <source>
        <dbReference type="Proteomes" id="UP000265725"/>
    </source>
</evidence>
<evidence type="ECO:0000256" key="8">
    <source>
        <dbReference type="ARBA" id="ARBA00022833"/>
    </source>
</evidence>
<feature type="binding site" evidence="10">
    <location>
        <position position="211"/>
    </location>
    <ligand>
        <name>Zn(2+)</name>
        <dbReference type="ChEBI" id="CHEBI:29105"/>
        <label>1</label>
        <note>catalytic</note>
    </ligand>
</feature>
<keyword evidence="3 10" id="KW-0819">tRNA processing</keyword>
<dbReference type="EC" id="3.1.26.11" evidence="2 10"/>
<comment type="similarity">
    <text evidence="10">Belongs to the RNase Z family.</text>
</comment>
<feature type="binding site" evidence="10">
    <location>
        <position position="269"/>
    </location>
    <ligand>
        <name>Zn(2+)</name>
        <dbReference type="ChEBI" id="CHEBI:29105"/>
        <label>2</label>
        <note>catalytic</note>
    </ligand>
</feature>
<feature type="binding site" evidence="10">
    <location>
        <position position="211"/>
    </location>
    <ligand>
        <name>Zn(2+)</name>
        <dbReference type="ChEBI" id="CHEBI:29105"/>
        <label>2</label>
        <note>catalytic</note>
    </ligand>
</feature>
<evidence type="ECO:0000256" key="6">
    <source>
        <dbReference type="ARBA" id="ARBA00022759"/>
    </source>
</evidence>
<feature type="binding site" evidence="10">
    <location>
        <position position="68"/>
    </location>
    <ligand>
        <name>Zn(2+)</name>
        <dbReference type="ChEBI" id="CHEBI:29105"/>
        <label>2</label>
        <note>catalytic</note>
    </ligand>
</feature>
<protein>
    <recommendedName>
        <fullName evidence="2 10">Ribonuclease Z</fullName>
        <shortName evidence="10">RNase Z</shortName>
        <ecNumber evidence="2 10">3.1.26.11</ecNumber>
    </recommendedName>
    <alternativeName>
        <fullName evidence="10">tRNA 3 endonuclease</fullName>
    </alternativeName>
    <alternativeName>
        <fullName evidence="10">tRNase Z</fullName>
    </alternativeName>
</protein>
<dbReference type="Pfam" id="PF12706">
    <property type="entry name" value="Lactamase_B_2"/>
    <property type="match status" value="1"/>
</dbReference>
<dbReference type="OrthoDB" id="9800940at2"/>
<dbReference type="Proteomes" id="UP000265725">
    <property type="component" value="Chromosome"/>
</dbReference>
<comment type="function">
    <text evidence="9 10">Zinc phosphodiesterase, which displays some tRNA 3'-processing endonuclease activity. Probably involved in tRNA maturation, by removing a 3'-trailer from precursor tRNA.</text>
</comment>
<dbReference type="Gene3D" id="3.60.15.10">
    <property type="entry name" value="Ribonuclease Z/Hydroxyacylglutathione hydrolase-like"/>
    <property type="match status" value="1"/>
</dbReference>
<feature type="active site" description="Proton acceptor" evidence="10">
    <location>
        <position position="67"/>
    </location>
</feature>
<dbReference type="Pfam" id="PF23023">
    <property type="entry name" value="Anti-Pycsar_Apyc1"/>
    <property type="match status" value="1"/>
</dbReference>
<dbReference type="RefSeq" id="WP_119883252.1">
    <property type="nucleotide sequence ID" value="NZ_CP032418.1"/>
</dbReference>
<organism evidence="12 13">
    <name type="scientific">Paenisporosarcina cavernae</name>
    <dbReference type="NCBI Taxonomy" id="2320858"/>
    <lineage>
        <taxon>Bacteria</taxon>
        <taxon>Bacillati</taxon>
        <taxon>Bacillota</taxon>
        <taxon>Bacilli</taxon>
        <taxon>Bacillales</taxon>
        <taxon>Caryophanaceae</taxon>
        <taxon>Paenisporosarcina</taxon>
    </lineage>
</organism>
<dbReference type="InterPro" id="IPR036866">
    <property type="entry name" value="RibonucZ/Hydroxyglut_hydro"/>
</dbReference>
<evidence type="ECO:0000256" key="5">
    <source>
        <dbReference type="ARBA" id="ARBA00022723"/>
    </source>
</evidence>
<dbReference type="KEGG" id="paek:D3873_06300"/>
<reference evidence="13" key="1">
    <citation type="submission" date="2018-09" db="EMBL/GenBank/DDBJ databases">
        <authorList>
            <person name="Zhu H."/>
        </authorList>
    </citation>
    <scope>NUCLEOTIDE SEQUENCE [LARGE SCALE GENOMIC DNA]</scope>
    <source>
        <strain evidence="13">K2R23-3</strain>
    </source>
</reference>
<keyword evidence="8 10" id="KW-0862">Zinc</keyword>
<gene>
    <name evidence="10 12" type="primary">rnz</name>
    <name evidence="12" type="ORF">D3873_06300</name>
</gene>
<proteinExistence type="inferred from homology"/>
<feature type="domain" description="Metallo-beta-lactamase" evidence="11">
    <location>
        <begin position="206"/>
        <end position="270"/>
    </location>
</feature>
<keyword evidence="4 10" id="KW-0540">Nuclease</keyword>
<evidence type="ECO:0000256" key="2">
    <source>
        <dbReference type="ARBA" id="ARBA00012477"/>
    </source>
</evidence>
<dbReference type="HAMAP" id="MF_01818">
    <property type="entry name" value="RNase_Z_BN"/>
    <property type="match status" value="1"/>
</dbReference>
<evidence type="ECO:0000256" key="1">
    <source>
        <dbReference type="ARBA" id="ARBA00011738"/>
    </source>
</evidence>
<feature type="binding site" evidence="10">
    <location>
        <position position="65"/>
    </location>
    <ligand>
        <name>Zn(2+)</name>
        <dbReference type="ChEBI" id="CHEBI:29105"/>
        <label>1</label>
        <note>catalytic</note>
    </ligand>
</feature>
<comment type="catalytic activity">
    <reaction evidence="10">
        <text>Endonucleolytic cleavage of RNA, removing extra 3' nucleotides from tRNA precursor, generating 3' termini of tRNAs. A 3'-hydroxy group is left at the tRNA terminus and a 5'-phosphoryl group is left at the trailer molecule.</text>
        <dbReference type="EC" id="3.1.26.11"/>
    </reaction>
</comment>
<dbReference type="GO" id="GO:0042802">
    <property type="term" value="F:identical protein binding"/>
    <property type="evidence" value="ECO:0007669"/>
    <property type="project" value="UniProtKB-ARBA"/>
</dbReference>
<name>A0A385YVC2_9BACL</name>
<evidence type="ECO:0000256" key="3">
    <source>
        <dbReference type="ARBA" id="ARBA00022694"/>
    </source>
</evidence>
<evidence type="ECO:0000256" key="9">
    <source>
        <dbReference type="ARBA" id="ARBA00057812"/>
    </source>
</evidence>
<evidence type="ECO:0000259" key="11">
    <source>
        <dbReference type="Pfam" id="PF12706"/>
    </source>
</evidence>
<comment type="subunit">
    <text evidence="1 10">Homodimer.</text>
</comment>
<dbReference type="NCBIfam" id="TIGR02651">
    <property type="entry name" value="RNase_Z"/>
    <property type="match status" value="1"/>
</dbReference>
<dbReference type="SUPFAM" id="SSF56281">
    <property type="entry name" value="Metallo-hydrolase/oxidoreductase"/>
    <property type="match status" value="1"/>
</dbReference>
<keyword evidence="7 10" id="KW-0378">Hydrolase</keyword>
<keyword evidence="5 10" id="KW-0479">Metal-binding</keyword>
<dbReference type="InterPro" id="IPR001279">
    <property type="entry name" value="Metallo-B-lactamas"/>
</dbReference>
<dbReference type="GO" id="GO:0042781">
    <property type="term" value="F:3'-tRNA processing endoribonuclease activity"/>
    <property type="evidence" value="ECO:0007669"/>
    <property type="project" value="UniProtKB-UniRule"/>
</dbReference>
<dbReference type="AlphaFoldDB" id="A0A385YVC2"/>
<keyword evidence="6 10" id="KW-0255">Endonuclease</keyword>
<sequence length="323" mass="35699">MEIQFLGTGAGMPSKQRNTSAIVMKLLQERGTFWLFDCGEATQHQMLYTALKPRKLEKIFITHLHGDHIFGLPGLLGSRSFLAGDSELTIYGPKGIKEWIHTTIRLSKTALQYPLTVVEISEGVIFEDDTFCVEAKELAHVIPSFGYRVTQKPLPPTLILEEAITRGVPRGPLLGQLKAGHDVELEDGSTVKSRDVTTAPADGFVVSILGDTKFCEASIQLCDEADLVIHEATFDGDTEKLAAEYGHSTIHDAAKVAQLANAKQLIATHISARFIGSAVRTLLEQGKTIFPFLTIAEDFSTYEWKNRTFHRIDSALMERKDDA</sequence>
<comment type="cofactor">
    <cofactor evidence="10">
        <name>Zn(2+)</name>
        <dbReference type="ChEBI" id="CHEBI:29105"/>
    </cofactor>
    <text evidence="10">Binds 2 Zn(2+) ions.</text>
</comment>
<feature type="binding site" evidence="10">
    <location>
        <position position="63"/>
    </location>
    <ligand>
        <name>Zn(2+)</name>
        <dbReference type="ChEBI" id="CHEBI:29105"/>
        <label>1</label>
        <note>catalytic</note>
    </ligand>
</feature>
<dbReference type="InterPro" id="IPR013471">
    <property type="entry name" value="RNase_Z/BN"/>
</dbReference>